<dbReference type="Pfam" id="PF00232">
    <property type="entry name" value="Glyco_hydro_1"/>
    <property type="match status" value="1"/>
</dbReference>
<keyword evidence="4" id="KW-1185">Reference proteome</keyword>
<dbReference type="GO" id="GO:0005975">
    <property type="term" value="P:carbohydrate metabolic process"/>
    <property type="evidence" value="ECO:0007669"/>
    <property type="project" value="InterPro"/>
</dbReference>
<dbReference type="Gene3D" id="3.20.20.80">
    <property type="entry name" value="Glycosidases"/>
    <property type="match status" value="2"/>
</dbReference>
<dbReference type="Proteomes" id="UP000243459">
    <property type="component" value="Chromosome 10"/>
</dbReference>
<dbReference type="InterPro" id="IPR017853">
    <property type="entry name" value="GH"/>
</dbReference>
<proteinExistence type="inferred from homology"/>
<organism evidence="3 4">
    <name type="scientific">Asparagus officinalis</name>
    <name type="common">Garden asparagus</name>
    <dbReference type="NCBI Taxonomy" id="4686"/>
    <lineage>
        <taxon>Eukaryota</taxon>
        <taxon>Viridiplantae</taxon>
        <taxon>Streptophyta</taxon>
        <taxon>Embryophyta</taxon>
        <taxon>Tracheophyta</taxon>
        <taxon>Spermatophyta</taxon>
        <taxon>Magnoliopsida</taxon>
        <taxon>Liliopsida</taxon>
        <taxon>Asparagales</taxon>
        <taxon>Asparagaceae</taxon>
        <taxon>Asparagoideae</taxon>
        <taxon>Asparagus</taxon>
    </lineage>
</organism>
<dbReference type="AlphaFoldDB" id="A0A5P1E501"/>
<accession>A0A5P1E501</accession>
<comment type="similarity">
    <text evidence="1 2">Belongs to the glycosyl hydrolase 1 family.</text>
</comment>
<reference evidence="4" key="1">
    <citation type="journal article" date="2017" name="Nat. Commun.">
        <title>The asparagus genome sheds light on the origin and evolution of a young Y chromosome.</title>
        <authorList>
            <person name="Harkess A."/>
            <person name="Zhou J."/>
            <person name="Xu C."/>
            <person name="Bowers J.E."/>
            <person name="Van der Hulst R."/>
            <person name="Ayyampalayam S."/>
            <person name="Mercati F."/>
            <person name="Riccardi P."/>
            <person name="McKain M.R."/>
            <person name="Kakrana A."/>
            <person name="Tang H."/>
            <person name="Ray J."/>
            <person name="Groenendijk J."/>
            <person name="Arikit S."/>
            <person name="Mathioni S.M."/>
            <person name="Nakano M."/>
            <person name="Shan H."/>
            <person name="Telgmann-Rauber A."/>
            <person name="Kanno A."/>
            <person name="Yue Z."/>
            <person name="Chen H."/>
            <person name="Li W."/>
            <person name="Chen Y."/>
            <person name="Xu X."/>
            <person name="Zhang Y."/>
            <person name="Luo S."/>
            <person name="Chen H."/>
            <person name="Gao J."/>
            <person name="Mao Z."/>
            <person name="Pires J.C."/>
            <person name="Luo M."/>
            <person name="Kudrna D."/>
            <person name="Wing R.A."/>
            <person name="Meyers B.C."/>
            <person name="Yi K."/>
            <person name="Kong H."/>
            <person name="Lavrijsen P."/>
            <person name="Sunseri F."/>
            <person name="Falavigna A."/>
            <person name="Ye Y."/>
            <person name="Leebens-Mack J.H."/>
            <person name="Chen G."/>
        </authorList>
    </citation>
    <scope>NUCLEOTIDE SEQUENCE [LARGE SCALE GENOMIC DNA]</scope>
    <source>
        <strain evidence="4">cv. DH0086</strain>
    </source>
</reference>
<dbReference type="SUPFAM" id="SSF51445">
    <property type="entry name" value="(Trans)glycosidases"/>
    <property type="match status" value="2"/>
</dbReference>
<evidence type="ECO:0000313" key="3">
    <source>
        <dbReference type="EMBL" id="ONK56106.1"/>
    </source>
</evidence>
<gene>
    <name evidence="3" type="ORF">A4U43_C10F4190</name>
</gene>
<dbReference type="PANTHER" id="PTHR10353:SF236">
    <property type="entry name" value="BETA-GLUCOSIDASE 18"/>
    <property type="match status" value="1"/>
</dbReference>
<evidence type="ECO:0000256" key="1">
    <source>
        <dbReference type="ARBA" id="ARBA00010838"/>
    </source>
</evidence>
<dbReference type="EMBL" id="CM007390">
    <property type="protein sequence ID" value="ONK56106.1"/>
    <property type="molecule type" value="Genomic_DNA"/>
</dbReference>
<protein>
    <recommendedName>
        <fullName evidence="5">Beta-glucosidase</fullName>
    </recommendedName>
</protein>
<dbReference type="Gramene" id="ONK56106">
    <property type="protein sequence ID" value="ONK56106"/>
    <property type="gene ID" value="A4U43_C10F4190"/>
</dbReference>
<name>A0A5P1E501_ASPOF</name>
<evidence type="ECO:0000256" key="2">
    <source>
        <dbReference type="RuleBase" id="RU003690"/>
    </source>
</evidence>
<dbReference type="OMA" id="MSEMGKD"/>
<dbReference type="InterPro" id="IPR001360">
    <property type="entry name" value="Glyco_hydro_1"/>
</dbReference>
<dbReference type="GO" id="GO:0008422">
    <property type="term" value="F:beta-glucosidase activity"/>
    <property type="evidence" value="ECO:0007669"/>
    <property type="project" value="TreeGrafter"/>
</dbReference>
<dbReference type="PANTHER" id="PTHR10353">
    <property type="entry name" value="GLYCOSYL HYDROLASE"/>
    <property type="match status" value="1"/>
</dbReference>
<sequence length="342" mass="39575">MLKVLNKEKKCIESKASKSRENRVSEDVDKAFSTFTAAERERLYQMIIQVYDSLEHRLVVAEAAQRLRLPLLSKDGEIHEEEIEKCSLMSRSSLDSTTTSITPCFSSNSTSYNNSYARKVKDGNNGDIADNHYHLYEEDVNLMHSLGVNSYRFSISWSRILPRGRFGEINQVGVAFYNNLVDSLLLRRIQPFVTLNHFDIPQELETRYGAWLSPKIQKDFAYFAEVCFEEFGDRVKFWSTFNEPNLMLKFGYLNGDRVKFWSTFNEPNLMLKFGYLNGKHPPGRCSEPFGNCSFRDSSTEPYIAAHNIILSHARAVGIYKNIYQIKMSICCMLFIDTKWLLM</sequence>
<evidence type="ECO:0000313" key="4">
    <source>
        <dbReference type="Proteomes" id="UP000243459"/>
    </source>
</evidence>
<evidence type="ECO:0008006" key="5">
    <source>
        <dbReference type="Google" id="ProtNLM"/>
    </source>
</evidence>